<evidence type="ECO:0000256" key="1">
    <source>
        <dbReference type="SAM" id="MobiDB-lite"/>
    </source>
</evidence>
<evidence type="ECO:0000313" key="2">
    <source>
        <dbReference type="EMBL" id="KAF9463340.1"/>
    </source>
</evidence>
<organism evidence="2 3">
    <name type="scientific">Collybia nuda</name>
    <dbReference type="NCBI Taxonomy" id="64659"/>
    <lineage>
        <taxon>Eukaryota</taxon>
        <taxon>Fungi</taxon>
        <taxon>Dikarya</taxon>
        <taxon>Basidiomycota</taxon>
        <taxon>Agaricomycotina</taxon>
        <taxon>Agaricomycetes</taxon>
        <taxon>Agaricomycetidae</taxon>
        <taxon>Agaricales</taxon>
        <taxon>Tricholomatineae</taxon>
        <taxon>Clitocybaceae</taxon>
        <taxon>Collybia</taxon>
    </lineage>
</organism>
<comment type="caution">
    <text evidence="2">The sequence shown here is derived from an EMBL/GenBank/DDBJ whole genome shotgun (WGS) entry which is preliminary data.</text>
</comment>
<feature type="region of interest" description="Disordered" evidence="1">
    <location>
        <begin position="153"/>
        <end position="173"/>
    </location>
</feature>
<gene>
    <name evidence="2" type="ORF">BDZ94DRAFT_1259116</name>
</gene>
<dbReference type="Proteomes" id="UP000807353">
    <property type="component" value="Unassembled WGS sequence"/>
</dbReference>
<feature type="compositionally biased region" description="Polar residues" evidence="1">
    <location>
        <begin position="44"/>
        <end position="99"/>
    </location>
</feature>
<reference evidence="2" key="1">
    <citation type="submission" date="2020-11" db="EMBL/GenBank/DDBJ databases">
        <authorList>
            <consortium name="DOE Joint Genome Institute"/>
            <person name="Ahrendt S."/>
            <person name="Riley R."/>
            <person name="Andreopoulos W."/>
            <person name="Labutti K."/>
            <person name="Pangilinan J."/>
            <person name="Ruiz-Duenas F.J."/>
            <person name="Barrasa J.M."/>
            <person name="Sanchez-Garcia M."/>
            <person name="Camarero S."/>
            <person name="Miyauchi S."/>
            <person name="Serrano A."/>
            <person name="Linde D."/>
            <person name="Babiker R."/>
            <person name="Drula E."/>
            <person name="Ayuso-Fernandez I."/>
            <person name="Pacheco R."/>
            <person name="Padilla G."/>
            <person name="Ferreira P."/>
            <person name="Barriuso J."/>
            <person name="Kellner H."/>
            <person name="Castanera R."/>
            <person name="Alfaro M."/>
            <person name="Ramirez L."/>
            <person name="Pisabarro A.G."/>
            <person name="Kuo A."/>
            <person name="Tritt A."/>
            <person name="Lipzen A."/>
            <person name="He G."/>
            <person name="Yan M."/>
            <person name="Ng V."/>
            <person name="Cullen D."/>
            <person name="Martin F."/>
            <person name="Rosso M.-N."/>
            <person name="Henrissat B."/>
            <person name="Hibbett D."/>
            <person name="Martinez A.T."/>
            <person name="Grigoriev I.V."/>
        </authorList>
    </citation>
    <scope>NUCLEOTIDE SEQUENCE</scope>
    <source>
        <strain evidence="2">CBS 247.69</strain>
    </source>
</reference>
<evidence type="ECO:0000313" key="3">
    <source>
        <dbReference type="Proteomes" id="UP000807353"/>
    </source>
</evidence>
<name>A0A9P5Y8Z3_9AGAR</name>
<dbReference type="EMBL" id="MU150263">
    <property type="protein sequence ID" value="KAF9463340.1"/>
    <property type="molecule type" value="Genomic_DNA"/>
</dbReference>
<dbReference type="OrthoDB" id="3210574at2759"/>
<proteinExistence type="predicted"/>
<dbReference type="AlphaFoldDB" id="A0A9P5Y8Z3"/>
<feature type="non-terminal residue" evidence="2">
    <location>
        <position position="173"/>
    </location>
</feature>
<sequence length="173" mass="17732">MSGAPMESYNIDSIPPRPEHHLHNTNELLPGTKGAASTIDYSADTMNHTPNSALGGQSVTFGNHQPDSAASHPTSQTAVGSSKSSTGHTDSGRGNTAYNTERPLGVKPTSAGGVAIGGEANLPEGKAGATDKLMGKIQKVAGKYTHNMELHEKGELREAGGKAAATGQARAPH</sequence>
<accession>A0A9P5Y8Z3</accession>
<keyword evidence="3" id="KW-1185">Reference proteome</keyword>
<feature type="region of interest" description="Disordered" evidence="1">
    <location>
        <begin position="1"/>
        <end position="111"/>
    </location>
</feature>
<protein>
    <submittedName>
        <fullName evidence="2">Uncharacterized protein</fullName>
    </submittedName>
</protein>